<evidence type="ECO:0000313" key="1">
    <source>
        <dbReference type="EMBL" id="GAI72851.1"/>
    </source>
</evidence>
<proteinExistence type="predicted"/>
<comment type="caution">
    <text evidence="1">The sequence shown here is derived from an EMBL/GenBank/DDBJ whole genome shotgun (WGS) entry which is preliminary data.</text>
</comment>
<protein>
    <submittedName>
        <fullName evidence="1">Uncharacterized protein</fullName>
    </submittedName>
</protein>
<reference evidence="1" key="1">
    <citation type="journal article" date="2014" name="Front. Microbiol.">
        <title>High frequency of phylogenetically diverse reductive dehalogenase-homologous genes in deep subseafloor sedimentary metagenomes.</title>
        <authorList>
            <person name="Kawai M."/>
            <person name="Futagami T."/>
            <person name="Toyoda A."/>
            <person name="Takaki Y."/>
            <person name="Nishi S."/>
            <person name="Hori S."/>
            <person name="Arai W."/>
            <person name="Tsubouchi T."/>
            <person name="Morono Y."/>
            <person name="Uchiyama I."/>
            <person name="Ito T."/>
            <person name="Fujiyama A."/>
            <person name="Inagaki F."/>
            <person name="Takami H."/>
        </authorList>
    </citation>
    <scope>NUCLEOTIDE SEQUENCE</scope>
    <source>
        <strain evidence="1">Expedition CK06-06</strain>
    </source>
</reference>
<sequence>MKEWTREINQPRDTDGSITDCWIDSIAMPSSIILKIQIKDGKEHYCILGDIELIKDIYEYS</sequence>
<dbReference type="AlphaFoldDB" id="X1S0Y7"/>
<name>X1S0Y7_9ZZZZ</name>
<feature type="non-terminal residue" evidence="1">
    <location>
        <position position="61"/>
    </location>
</feature>
<gene>
    <name evidence="1" type="ORF">S12H4_25086</name>
</gene>
<accession>X1S0Y7</accession>
<organism evidence="1">
    <name type="scientific">marine sediment metagenome</name>
    <dbReference type="NCBI Taxonomy" id="412755"/>
    <lineage>
        <taxon>unclassified sequences</taxon>
        <taxon>metagenomes</taxon>
        <taxon>ecological metagenomes</taxon>
    </lineage>
</organism>
<dbReference type="EMBL" id="BARW01013880">
    <property type="protein sequence ID" value="GAI72851.1"/>
    <property type="molecule type" value="Genomic_DNA"/>
</dbReference>